<dbReference type="InterPro" id="IPR024096">
    <property type="entry name" value="NO_sig/Golgi_transp_ligand-bd"/>
</dbReference>
<dbReference type="PANTHER" id="PTHR35090">
    <property type="entry name" value="DNA-DIRECTED RNA POLYMERASE SUBUNIT I"/>
    <property type="match status" value="1"/>
</dbReference>
<dbReference type="AlphaFoldDB" id="A0A7G9YSK3"/>
<name>A0A7G9YSK3_9EURY</name>
<dbReference type="Gene3D" id="3.30.1380.20">
    <property type="entry name" value="Trafficking protein particle complex subunit 3"/>
    <property type="match status" value="1"/>
</dbReference>
<dbReference type="InterPro" id="IPR046142">
    <property type="entry name" value="DUF6144"/>
</dbReference>
<accession>A0A7G9YSK3</accession>
<dbReference type="Pfam" id="PF19641">
    <property type="entry name" value="DUF6144"/>
    <property type="match status" value="1"/>
</dbReference>
<protein>
    <recommendedName>
        <fullName evidence="2">Metanogen output domain-containing protein</fullName>
    </recommendedName>
</protein>
<evidence type="ECO:0008006" key="2">
    <source>
        <dbReference type="Google" id="ProtNLM"/>
    </source>
</evidence>
<organism evidence="1">
    <name type="scientific">Candidatus Methanophagaceae archaeon ANME-1 ERB6</name>
    <dbReference type="NCBI Taxonomy" id="2759912"/>
    <lineage>
        <taxon>Archaea</taxon>
        <taxon>Methanobacteriati</taxon>
        <taxon>Methanobacteriota</taxon>
        <taxon>Stenosarchaea group</taxon>
        <taxon>Methanomicrobia</taxon>
        <taxon>Candidatus Methanophagales</taxon>
        <taxon>Candidatus Methanophagaceae</taxon>
    </lineage>
</organism>
<dbReference type="SUPFAM" id="SSF111126">
    <property type="entry name" value="Ligand-binding domain in the NO signalling and Golgi transport"/>
    <property type="match status" value="1"/>
</dbReference>
<evidence type="ECO:0000313" key="1">
    <source>
        <dbReference type="EMBL" id="QNO50987.1"/>
    </source>
</evidence>
<sequence length="183" mass="21199">MEMKPKIPKTGKIGSLAKNVEKATNRDVVERVMQNVEQFESTFDRVEQAEWVKEVIKLLEQQVGKEKSIKIMENCGRDCGRKHARYKKLIKEFKSIEEFLDKLSTGGFQFKLKDKNTIVGKYDKCYCYQVKQTKKPFPTKTYCYCGAGHIKEIFESLFKKPVEVELVQSVITGAKSCEFIIHI</sequence>
<dbReference type="EMBL" id="MT631457">
    <property type="protein sequence ID" value="QNO50987.1"/>
    <property type="molecule type" value="Genomic_DNA"/>
</dbReference>
<gene>
    <name evidence="1" type="ORF">LCGFKGIO_00020</name>
</gene>
<reference evidence="1" key="1">
    <citation type="submission" date="2020-06" db="EMBL/GenBank/DDBJ databases">
        <title>Unique genomic features of the anaerobic methanotrophic archaea.</title>
        <authorList>
            <person name="Chadwick G.L."/>
            <person name="Skennerton C.T."/>
            <person name="Laso-Perez R."/>
            <person name="Leu A.O."/>
            <person name="Speth D.R."/>
            <person name="Yu H."/>
            <person name="Morgan-Lang C."/>
            <person name="Hatzenpichler R."/>
            <person name="Goudeau D."/>
            <person name="Malmstrom R."/>
            <person name="Brazelton W.J."/>
            <person name="Woyke T."/>
            <person name="Hallam S.J."/>
            <person name="Tyson G.W."/>
            <person name="Wegener G."/>
            <person name="Boetius A."/>
            <person name="Orphan V."/>
        </authorList>
    </citation>
    <scope>NUCLEOTIDE SEQUENCE</scope>
</reference>
<dbReference type="PANTHER" id="PTHR35090:SF1">
    <property type="entry name" value="SLR0144 PROTEIN"/>
    <property type="match status" value="1"/>
</dbReference>
<proteinExistence type="predicted"/>